<dbReference type="PIRSF" id="PIRSF037442">
    <property type="entry name" value="UCP037442_abhydr"/>
    <property type="match status" value="1"/>
</dbReference>
<name>A0A9X2WCG9_9GAMM</name>
<dbReference type="Pfam" id="PF12146">
    <property type="entry name" value="Hydrolase_4"/>
    <property type="match status" value="1"/>
</dbReference>
<evidence type="ECO:0000313" key="3">
    <source>
        <dbReference type="EMBL" id="MCT7357795.1"/>
    </source>
</evidence>
<dbReference type="Gene3D" id="3.40.50.1820">
    <property type="entry name" value="alpha/beta hydrolase"/>
    <property type="match status" value="1"/>
</dbReference>
<dbReference type="AlphaFoldDB" id="A0A9X2WCG9"/>
<proteinExistence type="predicted"/>
<evidence type="ECO:0000259" key="2">
    <source>
        <dbReference type="Pfam" id="PF12146"/>
    </source>
</evidence>
<comment type="caution">
    <text evidence="3">The sequence shown here is derived from an EMBL/GenBank/DDBJ whole genome shotgun (WGS) entry which is preliminary data.</text>
</comment>
<keyword evidence="1" id="KW-1133">Transmembrane helix</keyword>
<feature type="domain" description="Serine aminopeptidase S33" evidence="2">
    <location>
        <begin position="23"/>
        <end position="225"/>
    </location>
</feature>
<gene>
    <name evidence="3" type="ORF">NYR02_02010</name>
</gene>
<dbReference type="Proteomes" id="UP001147830">
    <property type="component" value="Unassembled WGS sequence"/>
</dbReference>
<protein>
    <submittedName>
        <fullName evidence="3">Alpha/beta fold hydrolase</fullName>
    </submittedName>
</protein>
<accession>A0A9X2WCG9</accession>
<feature type="transmembrane region" description="Helical" evidence="1">
    <location>
        <begin position="146"/>
        <end position="165"/>
    </location>
</feature>
<reference evidence="3" key="2">
    <citation type="submission" date="2022-08" db="EMBL/GenBank/DDBJ databases">
        <authorList>
            <person name="Dong C."/>
        </authorList>
    </citation>
    <scope>NUCLEOTIDE SEQUENCE</scope>
    <source>
        <strain evidence="3">59MF3M-4</strain>
    </source>
</reference>
<dbReference type="SUPFAM" id="SSF53474">
    <property type="entry name" value="alpha/beta-Hydrolases"/>
    <property type="match status" value="1"/>
</dbReference>
<keyword evidence="1" id="KW-0812">Transmembrane</keyword>
<dbReference type="GO" id="GO:0016787">
    <property type="term" value="F:hydrolase activity"/>
    <property type="evidence" value="ECO:0007669"/>
    <property type="project" value="UniProtKB-KW"/>
</dbReference>
<keyword evidence="1" id="KW-0472">Membrane</keyword>
<organism evidence="3 4">
    <name type="scientific">Thalassolituus pacificus</name>
    <dbReference type="NCBI Taxonomy" id="2975440"/>
    <lineage>
        <taxon>Bacteria</taxon>
        <taxon>Pseudomonadati</taxon>
        <taxon>Pseudomonadota</taxon>
        <taxon>Gammaproteobacteria</taxon>
        <taxon>Oceanospirillales</taxon>
        <taxon>Oceanospirillaceae</taxon>
        <taxon>Thalassolituus</taxon>
    </lineage>
</organism>
<dbReference type="InterPro" id="IPR022742">
    <property type="entry name" value="Hydrolase_4"/>
</dbReference>
<dbReference type="EMBL" id="JAOANI010000007">
    <property type="protein sequence ID" value="MCT7357795.1"/>
    <property type="molecule type" value="Genomic_DNA"/>
</dbReference>
<keyword evidence="4" id="KW-1185">Reference proteome</keyword>
<dbReference type="InterPro" id="IPR029058">
    <property type="entry name" value="AB_hydrolase_fold"/>
</dbReference>
<dbReference type="RefSeq" id="WP_260974725.1">
    <property type="nucleotide sequence ID" value="NZ_JAOANI010000007.1"/>
</dbReference>
<sequence>MQKIPLTTNNGRLLSARVFSATKPRSVVVVAGAMGVPQGCYEKFAHFLCEQGHSVITFDYFGTGESLQTPLRHCQTNISDWGEEDCTAIIRFARDYFPGLKLQWIGHSVGGQLLGMIPAVNQIDQAITVASGSGYWRENSPPTKRVAWLLWYFIAPLSVPLAGYFPGARLNMVGDLPANVMRQWRRWCLNREYAVGAEGEAMRARFASVTVPITSVAFSDDEMMSRRNIESLHSFYQNSPRTMIRLKPADIGEKKIGHLGWFRERYRDSVWAGQLLPLLQ</sequence>
<evidence type="ECO:0000256" key="1">
    <source>
        <dbReference type="SAM" id="Phobius"/>
    </source>
</evidence>
<evidence type="ECO:0000313" key="4">
    <source>
        <dbReference type="Proteomes" id="UP001147830"/>
    </source>
</evidence>
<reference evidence="3" key="1">
    <citation type="journal article" date="2022" name="Front. Microbiol.">
        <title>Genome-based taxonomic rearrangement of Oceanobacter-related bacteria including the description of Thalassolituus hydrocarbonoclasticus sp. nov. and Thalassolituus pacificus sp. nov. and emended description of the genus Thalassolituus.</title>
        <authorList>
            <person name="Dong C."/>
            <person name="Wei L."/>
            <person name="Wang J."/>
            <person name="Lai Q."/>
            <person name="Huang Z."/>
            <person name="Shao Z."/>
        </authorList>
    </citation>
    <scope>NUCLEOTIDE SEQUENCE</scope>
    <source>
        <strain evidence="3">59MF3M-4</strain>
    </source>
</reference>
<keyword evidence="3" id="KW-0378">Hydrolase</keyword>
<dbReference type="InterPro" id="IPR017208">
    <property type="entry name" value="UCP037442_abhydr"/>
</dbReference>